<dbReference type="Proteomes" id="UP000198654">
    <property type="component" value="Unassembled WGS sequence"/>
</dbReference>
<evidence type="ECO:0000313" key="4">
    <source>
        <dbReference type="Proteomes" id="UP000198654"/>
    </source>
</evidence>
<keyword evidence="2" id="KW-1133">Transmembrane helix</keyword>
<accession>A0A1G9M2X3</accession>
<dbReference type="NCBIfam" id="TIGR01409">
    <property type="entry name" value="TAT_signal_seq"/>
    <property type="match status" value="1"/>
</dbReference>
<dbReference type="InterPro" id="IPR006059">
    <property type="entry name" value="SBP"/>
</dbReference>
<gene>
    <name evidence="3" type="ORF">SAMN05661010_02276</name>
</gene>
<feature type="transmembrane region" description="Helical" evidence="2">
    <location>
        <begin position="23"/>
        <end position="42"/>
    </location>
</feature>
<sequence length="381" mass="42458">MNDNRYQQWLDDYRNGRLSRRRFVQLLGLGGAALGLAGPLAMHSGRAFAMVDQVRFDGWGGSVSEALREHAFDPYTQATGVQVVDGTFAGVDEFFTRVRTSAPGTFNVFHSSGVFDYVRYVDAELDVTLDEAKIPNLKFVLPRLMEPFRKLSNGGLSAVPYDYGTTGLAYNTEVISEDEIREKGAGILLDETYAGRLGGISDWRTQCWYGALMTGQDPNNVEDLDAMWNALREHRKLLRKYWSSGAELMSLLSSGEIVATQGWSGRIATLQKEGFPIGYYDPPNTFAWQEAMFVLRGSPMQAVHELLNFMLEPEVAIAVAEAQGYPPSLDPTQVDLPESVTSLPAFDPNGDLAGRTFADPRYWNGVQPEWSKMFSRIERGF</sequence>
<keyword evidence="2" id="KW-0472">Membrane</keyword>
<evidence type="ECO:0000313" key="3">
    <source>
        <dbReference type="EMBL" id="SDL68609.1"/>
    </source>
</evidence>
<proteinExistence type="predicted"/>
<dbReference type="Pfam" id="PF13416">
    <property type="entry name" value="SBP_bac_8"/>
    <property type="match status" value="1"/>
</dbReference>
<keyword evidence="1" id="KW-0732">Signal</keyword>
<evidence type="ECO:0000256" key="1">
    <source>
        <dbReference type="ARBA" id="ARBA00022729"/>
    </source>
</evidence>
<dbReference type="Gene3D" id="3.40.190.10">
    <property type="entry name" value="Periplasmic binding protein-like II"/>
    <property type="match status" value="2"/>
</dbReference>
<keyword evidence="4" id="KW-1185">Reference proteome</keyword>
<protein>
    <submittedName>
        <fullName evidence="3">Spermidine/putrescine transport system substrate-binding protein</fullName>
    </submittedName>
</protein>
<dbReference type="EMBL" id="FNGI01000006">
    <property type="protein sequence ID" value="SDL68609.1"/>
    <property type="molecule type" value="Genomic_DNA"/>
</dbReference>
<dbReference type="STRING" id="119000.SAMN05661010_02276"/>
<evidence type="ECO:0000256" key="2">
    <source>
        <dbReference type="SAM" id="Phobius"/>
    </source>
</evidence>
<reference evidence="3 4" key="1">
    <citation type="submission" date="2016-10" db="EMBL/GenBank/DDBJ databases">
        <authorList>
            <person name="de Groot N.N."/>
        </authorList>
    </citation>
    <scope>NUCLEOTIDE SEQUENCE [LARGE SCALE GENOMIC DNA]</scope>
    <source>
        <strain evidence="3 4">DSM 14789</strain>
    </source>
</reference>
<name>A0A1G9M2X3_9GAMM</name>
<dbReference type="SUPFAM" id="SSF53850">
    <property type="entry name" value="Periplasmic binding protein-like II"/>
    <property type="match status" value="1"/>
</dbReference>
<keyword evidence="2" id="KW-0812">Transmembrane</keyword>
<organism evidence="3 4">
    <name type="scientific">Modicisalibacter muralis</name>
    <dbReference type="NCBI Taxonomy" id="119000"/>
    <lineage>
        <taxon>Bacteria</taxon>
        <taxon>Pseudomonadati</taxon>
        <taxon>Pseudomonadota</taxon>
        <taxon>Gammaproteobacteria</taxon>
        <taxon>Oceanospirillales</taxon>
        <taxon>Halomonadaceae</taxon>
        <taxon>Modicisalibacter</taxon>
    </lineage>
</organism>
<dbReference type="PROSITE" id="PS51318">
    <property type="entry name" value="TAT"/>
    <property type="match status" value="1"/>
</dbReference>
<dbReference type="RefSeq" id="WP_089728628.1">
    <property type="nucleotide sequence ID" value="NZ_FNGI01000006.1"/>
</dbReference>
<dbReference type="PANTHER" id="PTHR30222">
    <property type="entry name" value="SPERMIDINE/PUTRESCINE-BINDING PERIPLASMIC PROTEIN"/>
    <property type="match status" value="1"/>
</dbReference>
<dbReference type="AlphaFoldDB" id="A0A1G9M2X3"/>
<dbReference type="InterPro" id="IPR019546">
    <property type="entry name" value="TAT_signal_bac_arc"/>
</dbReference>
<dbReference type="PANTHER" id="PTHR30222:SF17">
    <property type="entry name" value="SPERMIDINE_PUTRESCINE-BINDING PERIPLASMIC PROTEIN"/>
    <property type="match status" value="1"/>
</dbReference>
<dbReference type="OrthoDB" id="9815444at2"/>
<dbReference type="InterPro" id="IPR006311">
    <property type="entry name" value="TAT_signal"/>
</dbReference>